<feature type="domain" description="Argininosuccinate lyase C-terminal" evidence="8">
    <location>
        <begin position="816"/>
        <end position="883"/>
    </location>
</feature>
<evidence type="ECO:0000313" key="10">
    <source>
        <dbReference type="Proteomes" id="UP000053958"/>
    </source>
</evidence>
<dbReference type="RefSeq" id="XP_013325037.1">
    <property type="nucleotide sequence ID" value="XM_013469583.1"/>
</dbReference>
<dbReference type="UniPathway" id="UPA00068"/>
<dbReference type="InterPro" id="IPR020557">
    <property type="entry name" value="Fumarate_lyase_CS"/>
</dbReference>
<gene>
    <name evidence="9" type="ORF">T310_7630</name>
</gene>
<comment type="catalytic activity">
    <reaction evidence="1">
        <text>2-(N(omega)-L-arginino)succinate = fumarate + L-arginine</text>
        <dbReference type="Rhea" id="RHEA:24020"/>
        <dbReference type="ChEBI" id="CHEBI:29806"/>
        <dbReference type="ChEBI" id="CHEBI:32682"/>
        <dbReference type="ChEBI" id="CHEBI:57472"/>
        <dbReference type="EC" id="4.3.2.1"/>
    </reaction>
</comment>
<dbReference type="PRINTS" id="PR00149">
    <property type="entry name" value="FUMRATELYASE"/>
</dbReference>
<accession>A0A0F4YJX9</accession>
<dbReference type="HAMAP" id="MF_00006">
    <property type="entry name" value="Arg_succ_lyase"/>
    <property type="match status" value="1"/>
</dbReference>
<evidence type="ECO:0000256" key="5">
    <source>
        <dbReference type="ARBA" id="ARBA00032749"/>
    </source>
</evidence>
<feature type="domain" description="Fumarate lyase N-terminal" evidence="7">
    <location>
        <begin position="461"/>
        <end position="753"/>
    </location>
</feature>
<evidence type="ECO:0000256" key="2">
    <source>
        <dbReference type="ARBA" id="ARBA00004941"/>
    </source>
</evidence>
<evidence type="ECO:0000256" key="3">
    <source>
        <dbReference type="ARBA" id="ARBA00010755"/>
    </source>
</evidence>
<dbReference type="Gene3D" id="1.20.200.10">
    <property type="entry name" value="Fumarase/aspartase (Central domain)"/>
    <property type="match status" value="1"/>
</dbReference>
<reference evidence="9 10" key="1">
    <citation type="submission" date="2015-04" db="EMBL/GenBank/DDBJ databases">
        <authorList>
            <person name="Heijne W.H."/>
            <person name="Fedorova N.D."/>
            <person name="Nierman W.C."/>
            <person name="Vollebregt A.W."/>
            <person name="Zhao Z."/>
            <person name="Wu L."/>
            <person name="Kumar M."/>
            <person name="Stam H."/>
            <person name="van den Berg M.A."/>
            <person name="Pel H.J."/>
        </authorList>
    </citation>
    <scope>NUCLEOTIDE SEQUENCE [LARGE SCALE GENOMIC DNA]</scope>
    <source>
        <strain evidence="9 10">CBS 393.64</strain>
    </source>
</reference>
<dbReference type="Pfam" id="PF00206">
    <property type="entry name" value="Lyase_1"/>
    <property type="match status" value="1"/>
</dbReference>
<feature type="compositionally biased region" description="Polar residues" evidence="6">
    <location>
        <begin position="17"/>
        <end position="31"/>
    </location>
</feature>
<dbReference type="Gene3D" id="1.10.40.30">
    <property type="entry name" value="Fumarase/aspartase (C-terminal domain)"/>
    <property type="match status" value="1"/>
</dbReference>
<dbReference type="Gene3D" id="1.10.275.10">
    <property type="entry name" value="Fumarase/aspartase (N-terminal domain)"/>
    <property type="match status" value="1"/>
</dbReference>
<dbReference type="InterPro" id="IPR022761">
    <property type="entry name" value="Fumarate_lyase_N"/>
</dbReference>
<feature type="region of interest" description="Disordered" evidence="6">
    <location>
        <begin position="1"/>
        <end position="43"/>
    </location>
</feature>
<dbReference type="NCBIfam" id="TIGR00838">
    <property type="entry name" value="argH"/>
    <property type="match status" value="1"/>
</dbReference>
<dbReference type="PANTHER" id="PTHR43814">
    <property type="entry name" value="ARGININOSUCCINATE LYASE"/>
    <property type="match status" value="1"/>
</dbReference>
<dbReference type="InterPro" id="IPR000362">
    <property type="entry name" value="Fumarate_lyase_fam"/>
</dbReference>
<evidence type="ECO:0000259" key="7">
    <source>
        <dbReference type="Pfam" id="PF00206"/>
    </source>
</evidence>
<dbReference type="InterPro" id="IPR009049">
    <property type="entry name" value="Argininosuccinate_lyase"/>
</dbReference>
<evidence type="ECO:0000259" key="8">
    <source>
        <dbReference type="Pfam" id="PF14698"/>
    </source>
</evidence>
<dbReference type="PANTHER" id="PTHR43814:SF1">
    <property type="entry name" value="ARGININOSUCCINATE LYASE"/>
    <property type="match status" value="1"/>
</dbReference>
<comment type="caution">
    <text evidence="9">The sequence shown here is derived from an EMBL/GenBank/DDBJ whole genome shotgun (WGS) entry which is preliminary data.</text>
</comment>
<dbReference type="GeneID" id="25319900"/>
<proteinExistence type="inferred from homology"/>
<dbReference type="GO" id="GO:0005829">
    <property type="term" value="C:cytosol"/>
    <property type="evidence" value="ECO:0007669"/>
    <property type="project" value="TreeGrafter"/>
</dbReference>
<dbReference type="InterPro" id="IPR008948">
    <property type="entry name" value="L-Aspartase-like"/>
</dbReference>
<dbReference type="FunFam" id="1.20.200.10:FF:000025">
    <property type="entry name" value="Argininosuccinate lyase chloroplastic"/>
    <property type="match status" value="1"/>
</dbReference>
<dbReference type="PROSITE" id="PS00163">
    <property type="entry name" value="FUMARATE_LYASES"/>
    <property type="match status" value="1"/>
</dbReference>
<dbReference type="GO" id="GO:0004056">
    <property type="term" value="F:argininosuccinate lyase activity"/>
    <property type="evidence" value="ECO:0007669"/>
    <property type="project" value="UniProtKB-EC"/>
</dbReference>
<dbReference type="STRING" id="1408163.A0A0F4YJX9"/>
<dbReference type="PRINTS" id="PR00145">
    <property type="entry name" value="ARGSUCLYASE"/>
</dbReference>
<comment type="similarity">
    <text evidence="3">Belongs to the lyase 1 family. Argininosuccinate lyase subfamily.</text>
</comment>
<dbReference type="FunFam" id="1.10.40.30:FF:000001">
    <property type="entry name" value="Argininosuccinate lyase"/>
    <property type="match status" value="1"/>
</dbReference>
<protein>
    <recommendedName>
        <fullName evidence="4">argininosuccinate lyase</fullName>
        <ecNumber evidence="4">4.3.2.1</ecNumber>
    </recommendedName>
    <alternativeName>
        <fullName evidence="5">Arginosuccinase</fullName>
    </alternativeName>
</protein>
<dbReference type="InterPro" id="IPR024083">
    <property type="entry name" value="Fumarase/histidase_N"/>
</dbReference>
<dbReference type="Gene3D" id="3.40.630.30">
    <property type="match status" value="1"/>
</dbReference>
<sequence length="907" mass="101160">MDQGNSLDPAQDVDILRQTSGNKENSTSTSLKQHDVPEISISSHTDDPYHALLPALRAHLPHSIPLLRRIQHAIAHPSPTSSFLATGLPDSSSPTSSSPWLAAFVDLCAGRETQLWVYSSLEAEASPLSGGEAEKKGGCLIAKFSGISPERKARARAQLLALLSFIKKHLLPDYLSFVERNEKEHHSRAPAPASSSSSTTKIPPHPPQAFLVGSLHTGLFSLLTASESYTDALPLPGLRILRHDVPPYIKYLFHPSTYRSPDGSEHALPPKYRYHDRTGRHGVLPHHLDLVISRTHIPRSKNTLMKMPSVAVYYDHDGTGETNVSEEMPIAWGFMSVDGSLATLHVEPEHRGQGLAVTLSKEVMRRAMMVDRADKRGGGGTFQFRSENCLNDNDHDAWTHADVATTNIASRRVMEKIGGQLAWTDTWTVVEFLFILYFGDIRLVESIYNAACDWRRLADYSEGLDPLMVQYNESLPYDRIFWKQDIAGSIAFARANTKTGILTQHEFAEIERGFQQIAEEWRTNTFVVKENDEDIHTANERRLGEIIGKEIAGKLHTGRSRNEQIATDMRLWLRDELRKLDGFLQDLIKVSIARAEREIDYIMPGYTHLQKAQPVRWSHWLLSHATAFATELQRLREVTKRVNRSPLGTGALAGNPFHIDREAMAKELGFDGLLSNSMNAVADRDFAMETMQWGSSFMLKISRWAEDLIIYSSLEFGFVRLADAYSTGSSLMPQKKNADSLELLRGKAGRTFGQMAGLMCTIKGLPTTYNKDLQESVEPLLDHIKTLSDSIQIATGVLSTLTVNPDKMAAALAPEMLATEIADYLVRKGVPFREGHHISGRVVAMAEKNNVPMDTLTLEQLKSVDSRFDADVRECLDYERAVELKDAVGGTSKRAVREQIDTLKALL</sequence>
<dbReference type="EC" id="4.3.2.1" evidence="4"/>
<dbReference type="CDD" id="cd01359">
    <property type="entry name" value="Argininosuccinate_lyase"/>
    <property type="match status" value="1"/>
</dbReference>
<keyword evidence="9" id="KW-0456">Lyase</keyword>
<name>A0A0F4YJX9_RASE3</name>
<dbReference type="SUPFAM" id="SSF48557">
    <property type="entry name" value="L-aspartase-like"/>
    <property type="match status" value="1"/>
</dbReference>
<dbReference type="OrthoDB" id="2561043at2759"/>
<dbReference type="EMBL" id="LASV01000457">
    <property type="protein sequence ID" value="KKA18425.1"/>
    <property type="molecule type" value="Genomic_DNA"/>
</dbReference>
<dbReference type="InterPro" id="IPR016181">
    <property type="entry name" value="Acyl_CoA_acyltransferase"/>
</dbReference>
<evidence type="ECO:0000256" key="4">
    <source>
        <dbReference type="ARBA" id="ARBA00012338"/>
    </source>
</evidence>
<dbReference type="Proteomes" id="UP000053958">
    <property type="component" value="Unassembled WGS sequence"/>
</dbReference>
<evidence type="ECO:0000256" key="1">
    <source>
        <dbReference type="ARBA" id="ARBA00000985"/>
    </source>
</evidence>
<keyword evidence="10" id="KW-1185">Reference proteome</keyword>
<dbReference type="Pfam" id="PF14698">
    <property type="entry name" value="ASL_C2"/>
    <property type="match status" value="1"/>
</dbReference>
<dbReference type="FunFam" id="1.10.275.10:FF:000002">
    <property type="entry name" value="Argininosuccinate lyase"/>
    <property type="match status" value="1"/>
</dbReference>
<dbReference type="InterPro" id="IPR029419">
    <property type="entry name" value="Arg_succ_lyase_C"/>
</dbReference>
<dbReference type="SUPFAM" id="SSF55729">
    <property type="entry name" value="Acyl-CoA N-acyltransferases (Nat)"/>
    <property type="match status" value="1"/>
</dbReference>
<dbReference type="AlphaFoldDB" id="A0A0F4YJX9"/>
<comment type="pathway">
    <text evidence="2">Amino-acid biosynthesis; L-arginine biosynthesis; L-arginine from L-ornithine and carbamoyl phosphate: step 3/3.</text>
</comment>
<evidence type="ECO:0000313" key="9">
    <source>
        <dbReference type="EMBL" id="KKA18425.1"/>
    </source>
</evidence>
<organism evidence="9 10">
    <name type="scientific">Rasamsonia emersonii (strain ATCC 16479 / CBS 393.64 / IMI 116815)</name>
    <dbReference type="NCBI Taxonomy" id="1408163"/>
    <lineage>
        <taxon>Eukaryota</taxon>
        <taxon>Fungi</taxon>
        <taxon>Dikarya</taxon>
        <taxon>Ascomycota</taxon>
        <taxon>Pezizomycotina</taxon>
        <taxon>Eurotiomycetes</taxon>
        <taxon>Eurotiomycetidae</taxon>
        <taxon>Eurotiales</taxon>
        <taxon>Trichocomaceae</taxon>
        <taxon>Rasamsonia</taxon>
    </lineage>
</organism>
<evidence type="ECO:0000256" key="6">
    <source>
        <dbReference type="SAM" id="MobiDB-lite"/>
    </source>
</evidence>
<dbReference type="GO" id="GO:0042450">
    <property type="term" value="P:L-arginine biosynthetic process via ornithine"/>
    <property type="evidence" value="ECO:0007669"/>
    <property type="project" value="InterPro"/>
</dbReference>